<dbReference type="InterPro" id="IPR018467">
    <property type="entry name" value="CCT_CS"/>
</dbReference>
<evidence type="ECO:0000313" key="6">
    <source>
        <dbReference type="Proteomes" id="UP001604277"/>
    </source>
</evidence>
<dbReference type="SMART" id="SM00979">
    <property type="entry name" value="TIFY"/>
    <property type="match status" value="1"/>
</dbReference>
<feature type="region of interest" description="Disordered" evidence="3">
    <location>
        <begin position="177"/>
        <end position="317"/>
    </location>
</feature>
<dbReference type="EMBL" id="JBFOLJ010000041">
    <property type="protein sequence ID" value="KAL2457352.1"/>
    <property type="molecule type" value="Genomic_DNA"/>
</dbReference>
<accession>A0ABD1P0H3</accession>
<evidence type="ECO:0000256" key="2">
    <source>
        <dbReference type="RuleBase" id="RU369065"/>
    </source>
</evidence>
<dbReference type="GO" id="GO:0005634">
    <property type="term" value="C:nucleus"/>
    <property type="evidence" value="ECO:0007669"/>
    <property type="project" value="UniProtKB-SubCell"/>
</dbReference>
<gene>
    <name evidence="5" type="ORF">Fot_56311</name>
</gene>
<keyword evidence="2" id="KW-1184">Jasmonic acid signaling pathway</keyword>
<comment type="similarity">
    <text evidence="1 2">Belongs to the TIFY/JAZ family.</text>
</comment>
<evidence type="ECO:0000259" key="4">
    <source>
        <dbReference type="PROSITE" id="PS51320"/>
    </source>
</evidence>
<feature type="compositionally biased region" description="Basic and acidic residues" evidence="3">
    <location>
        <begin position="308"/>
        <end position="317"/>
    </location>
</feature>
<keyword evidence="2" id="KW-0539">Nucleus</keyword>
<comment type="subcellular location">
    <subcellularLocation>
        <location evidence="2">Nucleus</location>
    </subcellularLocation>
</comment>
<dbReference type="Pfam" id="PF06200">
    <property type="entry name" value="tify"/>
    <property type="match status" value="1"/>
</dbReference>
<dbReference type="PANTHER" id="PTHR33077:SF52">
    <property type="entry name" value="PROTEIN TIFY 11D"/>
    <property type="match status" value="1"/>
</dbReference>
<sequence length="317" mass="35114">MSISQNFSDRKRARKAPEKSNFVHTCNLLSQFIKEKGSLRDLNFEIGDKVESLESIVKADKSQAAAASTSIEKSVQASKQVICIDPVPRRGVPDSSISLQDALNEHRTDFLVESKFTKKNRPNFHELSRDAATVESKSAQLTIFYAGRVLVFDDYPPEKVTQLVEFASKESCNKSEGILSNQVKEKPNSGGAVASGTAQERLPPRPEATASRKAKRVLPDSGKETMALPPRPEASGSHKAKGILLNSGTEKTSCSRPEEQFPPQLEANGSDLPIARRSSLHRFLEKRKDRSVREQNQIQELQPAYSSKPDDQLELKL</sequence>
<feature type="compositionally biased region" description="Basic and acidic residues" evidence="3">
    <location>
        <begin position="282"/>
        <end position="293"/>
    </location>
</feature>
<dbReference type="AlphaFoldDB" id="A0ABD1P0H3"/>
<evidence type="ECO:0000256" key="3">
    <source>
        <dbReference type="SAM" id="MobiDB-lite"/>
    </source>
</evidence>
<dbReference type="Proteomes" id="UP001604277">
    <property type="component" value="Unassembled WGS sequence"/>
</dbReference>
<keyword evidence="6" id="KW-1185">Reference proteome</keyword>
<evidence type="ECO:0000256" key="1">
    <source>
        <dbReference type="ARBA" id="ARBA00008614"/>
    </source>
</evidence>
<dbReference type="GO" id="GO:0031347">
    <property type="term" value="P:regulation of defense response"/>
    <property type="evidence" value="ECO:0007669"/>
    <property type="project" value="UniProtKB-UniRule"/>
</dbReference>
<name>A0ABD1P0H3_9LAMI</name>
<dbReference type="PANTHER" id="PTHR33077">
    <property type="entry name" value="PROTEIN TIFY 4A-RELATED-RELATED"/>
    <property type="match status" value="1"/>
</dbReference>
<evidence type="ECO:0000313" key="5">
    <source>
        <dbReference type="EMBL" id="KAL2457352.1"/>
    </source>
</evidence>
<dbReference type="GO" id="GO:2000022">
    <property type="term" value="P:regulation of jasmonic acid mediated signaling pathway"/>
    <property type="evidence" value="ECO:0007669"/>
    <property type="project" value="UniProtKB-UniRule"/>
</dbReference>
<feature type="compositionally biased region" description="Polar residues" evidence="3">
    <location>
        <begin position="246"/>
        <end position="255"/>
    </location>
</feature>
<comment type="caution">
    <text evidence="5">The sequence shown here is derived from an EMBL/GenBank/DDBJ whole genome shotgun (WGS) entry which is preliminary data.</text>
</comment>
<reference evidence="6" key="1">
    <citation type="submission" date="2024-07" db="EMBL/GenBank/DDBJ databases">
        <title>Two chromosome-level genome assemblies of Korean endemic species Abeliophyllum distichum and Forsythia ovata (Oleaceae).</title>
        <authorList>
            <person name="Jang H."/>
        </authorList>
    </citation>
    <scope>NUCLEOTIDE SEQUENCE [LARGE SCALE GENOMIC DNA]</scope>
</reference>
<dbReference type="InterPro" id="IPR040390">
    <property type="entry name" value="TIFY/JAZ"/>
</dbReference>
<dbReference type="PROSITE" id="PS51320">
    <property type="entry name" value="TIFY"/>
    <property type="match status" value="1"/>
</dbReference>
<dbReference type="GO" id="GO:0009611">
    <property type="term" value="P:response to wounding"/>
    <property type="evidence" value="ECO:0007669"/>
    <property type="project" value="UniProtKB-UniRule"/>
</dbReference>
<protein>
    <recommendedName>
        <fullName evidence="2">Protein TIFY</fullName>
    </recommendedName>
    <alternativeName>
        <fullName evidence="2">Jasmonate ZIM domain-containing protein</fullName>
    </alternativeName>
</protein>
<comment type="function">
    <text evidence="2">Repressor of jasmonate responses.</text>
</comment>
<dbReference type="InterPro" id="IPR010399">
    <property type="entry name" value="Tify_dom"/>
</dbReference>
<organism evidence="5 6">
    <name type="scientific">Forsythia ovata</name>
    <dbReference type="NCBI Taxonomy" id="205694"/>
    <lineage>
        <taxon>Eukaryota</taxon>
        <taxon>Viridiplantae</taxon>
        <taxon>Streptophyta</taxon>
        <taxon>Embryophyta</taxon>
        <taxon>Tracheophyta</taxon>
        <taxon>Spermatophyta</taxon>
        <taxon>Magnoliopsida</taxon>
        <taxon>eudicotyledons</taxon>
        <taxon>Gunneridae</taxon>
        <taxon>Pentapetalae</taxon>
        <taxon>asterids</taxon>
        <taxon>lamiids</taxon>
        <taxon>Lamiales</taxon>
        <taxon>Oleaceae</taxon>
        <taxon>Forsythieae</taxon>
        <taxon>Forsythia</taxon>
    </lineage>
</organism>
<dbReference type="Pfam" id="PF09425">
    <property type="entry name" value="Jas_motif"/>
    <property type="match status" value="1"/>
</dbReference>
<feature type="domain" description="Tify" evidence="4">
    <location>
        <begin position="134"/>
        <end position="169"/>
    </location>
</feature>
<comment type="domain">
    <text evidence="2">The jas domain is required for interaction with COI1.</text>
</comment>
<proteinExistence type="inferred from homology"/>